<dbReference type="PROSITE" id="PS50112">
    <property type="entry name" value="PAS"/>
    <property type="match status" value="1"/>
</dbReference>
<evidence type="ECO:0000256" key="18">
    <source>
        <dbReference type="ARBA" id="ARBA00068150"/>
    </source>
</evidence>
<dbReference type="Pfam" id="PF00512">
    <property type="entry name" value="HisKA"/>
    <property type="match status" value="1"/>
</dbReference>
<dbReference type="SUPFAM" id="SSF55874">
    <property type="entry name" value="ATPase domain of HSP90 chaperone/DNA topoisomerase II/histidine kinase"/>
    <property type="match status" value="1"/>
</dbReference>
<dbReference type="InterPro" id="IPR013656">
    <property type="entry name" value="PAS_4"/>
</dbReference>
<feature type="domain" description="PAS" evidence="25">
    <location>
        <begin position="199"/>
        <end position="242"/>
    </location>
</feature>
<evidence type="ECO:0000256" key="16">
    <source>
        <dbReference type="ARBA" id="ARBA00058004"/>
    </source>
</evidence>
<dbReference type="CDD" id="cd00082">
    <property type="entry name" value="HisKA"/>
    <property type="match status" value="1"/>
</dbReference>
<dbReference type="InterPro" id="IPR036097">
    <property type="entry name" value="HisK_dim/P_sf"/>
</dbReference>
<evidence type="ECO:0000256" key="9">
    <source>
        <dbReference type="ARBA" id="ARBA00022741"/>
    </source>
</evidence>
<dbReference type="CDD" id="cd17546">
    <property type="entry name" value="REC_hyHK_CKI1_RcsC-like"/>
    <property type="match status" value="1"/>
</dbReference>
<dbReference type="PROSITE" id="PS50110">
    <property type="entry name" value="RESPONSE_REGULATORY"/>
    <property type="match status" value="1"/>
</dbReference>
<dbReference type="Gene3D" id="1.20.120.160">
    <property type="entry name" value="HPT domain"/>
    <property type="match status" value="1"/>
</dbReference>
<dbReference type="InterPro" id="IPR036890">
    <property type="entry name" value="HATPase_C_sf"/>
</dbReference>
<evidence type="ECO:0000256" key="15">
    <source>
        <dbReference type="ARBA" id="ARBA00023136"/>
    </source>
</evidence>
<dbReference type="PANTHER" id="PTHR45339:SF1">
    <property type="entry name" value="HYBRID SIGNAL TRANSDUCTION HISTIDINE KINASE J"/>
    <property type="match status" value="1"/>
</dbReference>
<evidence type="ECO:0000256" key="3">
    <source>
        <dbReference type="ARBA" id="ARBA00012438"/>
    </source>
</evidence>
<dbReference type="SMART" id="SM00091">
    <property type="entry name" value="PAS"/>
    <property type="match status" value="1"/>
</dbReference>
<dbReference type="CDD" id="cd00130">
    <property type="entry name" value="PAS"/>
    <property type="match status" value="1"/>
</dbReference>
<keyword evidence="15" id="KW-0472">Membrane</keyword>
<dbReference type="EC" id="2.7.13.3" evidence="3"/>
<comment type="function">
    <text evidence="16">Member of the two-component regulatory system BvgS/BvgA. Phosphorylates BvgA via a four-step phosphorelay in response to environmental signals.</text>
</comment>
<keyword evidence="14" id="KW-0843">Virulence</keyword>
<dbReference type="FunFam" id="3.30.565.10:FF:000010">
    <property type="entry name" value="Sensor histidine kinase RcsC"/>
    <property type="match status" value="1"/>
</dbReference>
<evidence type="ECO:0000256" key="19">
    <source>
        <dbReference type="ARBA" id="ARBA00070152"/>
    </source>
</evidence>
<dbReference type="InterPro" id="IPR003594">
    <property type="entry name" value="HATPase_dom"/>
</dbReference>
<evidence type="ECO:0000259" key="26">
    <source>
        <dbReference type="PROSITE" id="PS50113"/>
    </source>
</evidence>
<keyword evidence="11" id="KW-0067">ATP-binding</keyword>
<keyword evidence="9" id="KW-0547">Nucleotide-binding</keyword>
<dbReference type="Pfam" id="PF01627">
    <property type="entry name" value="Hpt"/>
    <property type="match status" value="1"/>
</dbReference>
<evidence type="ECO:0000256" key="1">
    <source>
        <dbReference type="ARBA" id="ARBA00000085"/>
    </source>
</evidence>
<dbReference type="InterPro" id="IPR011006">
    <property type="entry name" value="CheY-like_superfamily"/>
</dbReference>
<evidence type="ECO:0000256" key="21">
    <source>
        <dbReference type="PROSITE-ProRule" id="PRU00169"/>
    </source>
</evidence>
<reference evidence="28 29" key="1">
    <citation type="submission" date="2017-01" db="EMBL/GenBank/DDBJ databases">
        <title>Novel large sulfur bacteria in the metagenomes of groundwater-fed chemosynthetic microbial mats in the Lake Huron basin.</title>
        <authorList>
            <person name="Sharrar A.M."/>
            <person name="Flood B.E."/>
            <person name="Bailey J.V."/>
            <person name="Jones D.S."/>
            <person name="Biddanda B."/>
            <person name="Ruberg S.A."/>
            <person name="Marcus D.N."/>
            <person name="Dick G.J."/>
        </authorList>
    </citation>
    <scope>NUCLEOTIDE SEQUENCE [LARGE SCALE GENOMIC DNA]</scope>
    <source>
        <strain evidence="28">A7</strain>
    </source>
</reference>
<proteinExistence type="predicted"/>
<dbReference type="InterPro" id="IPR003661">
    <property type="entry name" value="HisK_dim/P_dom"/>
</dbReference>
<evidence type="ECO:0000313" key="29">
    <source>
        <dbReference type="Proteomes" id="UP000192505"/>
    </source>
</evidence>
<dbReference type="InterPro" id="IPR001789">
    <property type="entry name" value="Sig_transdc_resp-reg_receiver"/>
</dbReference>
<dbReference type="SMART" id="SM00086">
    <property type="entry name" value="PAC"/>
    <property type="match status" value="1"/>
</dbReference>
<keyword evidence="6" id="KW-0808">Transferase</keyword>
<dbReference type="Pfam" id="PF02518">
    <property type="entry name" value="HATPase_c"/>
    <property type="match status" value="1"/>
</dbReference>
<protein>
    <recommendedName>
        <fullName evidence="18">Sensory/regulatory protein RpfC</fullName>
        <ecNumber evidence="3">2.7.13.3</ecNumber>
    </recommendedName>
    <alternativeName>
        <fullName evidence="19">Virulence sensor protein BvgS</fullName>
    </alternativeName>
</protein>
<dbReference type="SUPFAM" id="SSF47384">
    <property type="entry name" value="Homodimeric domain of signal transducing histidine kinase"/>
    <property type="match status" value="1"/>
</dbReference>
<evidence type="ECO:0000256" key="2">
    <source>
        <dbReference type="ARBA" id="ARBA00004651"/>
    </source>
</evidence>
<accession>A0A1W9KQP3</accession>
<dbReference type="Gene3D" id="3.30.565.10">
    <property type="entry name" value="Histidine kinase-like ATPase, C-terminal domain"/>
    <property type="match status" value="1"/>
</dbReference>
<evidence type="ECO:0000256" key="5">
    <source>
        <dbReference type="ARBA" id="ARBA00022553"/>
    </source>
</evidence>
<gene>
    <name evidence="28" type="ORF">BWK72_16835</name>
</gene>
<comment type="catalytic activity">
    <reaction evidence="1">
        <text>ATP + protein L-histidine = ADP + protein N-phospho-L-histidine.</text>
        <dbReference type="EC" id="2.7.13.3"/>
    </reaction>
</comment>
<dbReference type="InterPro" id="IPR000700">
    <property type="entry name" value="PAS-assoc_C"/>
</dbReference>
<organism evidence="28 29">
    <name type="scientific">Rhodoferax ferrireducens</name>
    <dbReference type="NCBI Taxonomy" id="192843"/>
    <lineage>
        <taxon>Bacteria</taxon>
        <taxon>Pseudomonadati</taxon>
        <taxon>Pseudomonadota</taxon>
        <taxon>Betaproteobacteria</taxon>
        <taxon>Burkholderiales</taxon>
        <taxon>Comamonadaceae</taxon>
        <taxon>Rhodoferax</taxon>
    </lineage>
</organism>
<evidence type="ECO:0000256" key="22">
    <source>
        <dbReference type="SAM" id="MobiDB-lite"/>
    </source>
</evidence>
<evidence type="ECO:0000256" key="13">
    <source>
        <dbReference type="ARBA" id="ARBA00023012"/>
    </source>
</evidence>
<dbReference type="Pfam" id="PF13426">
    <property type="entry name" value="PAS_9"/>
    <property type="match status" value="1"/>
</dbReference>
<keyword evidence="4" id="KW-1003">Cell membrane</keyword>
<dbReference type="PRINTS" id="PR00344">
    <property type="entry name" value="BCTRLSENSOR"/>
</dbReference>
<keyword evidence="7" id="KW-0812">Transmembrane</keyword>
<evidence type="ECO:0000256" key="14">
    <source>
        <dbReference type="ARBA" id="ARBA00023026"/>
    </source>
</evidence>
<evidence type="ECO:0000256" key="20">
    <source>
        <dbReference type="PROSITE-ProRule" id="PRU00110"/>
    </source>
</evidence>
<dbReference type="InterPro" id="IPR005467">
    <property type="entry name" value="His_kinase_dom"/>
</dbReference>
<dbReference type="Gene3D" id="3.30.450.20">
    <property type="entry name" value="PAS domain"/>
    <property type="match status" value="2"/>
</dbReference>
<evidence type="ECO:0000313" key="28">
    <source>
        <dbReference type="EMBL" id="OQW86546.1"/>
    </source>
</evidence>
<dbReference type="CDD" id="cd00088">
    <property type="entry name" value="HPT"/>
    <property type="match status" value="1"/>
</dbReference>
<feature type="region of interest" description="Disordered" evidence="22">
    <location>
        <begin position="609"/>
        <end position="629"/>
    </location>
</feature>
<dbReference type="SUPFAM" id="SSF52172">
    <property type="entry name" value="CheY-like"/>
    <property type="match status" value="1"/>
</dbReference>
<evidence type="ECO:0000256" key="17">
    <source>
        <dbReference type="ARBA" id="ARBA00064003"/>
    </source>
</evidence>
<feature type="domain" description="PAC" evidence="26">
    <location>
        <begin position="257"/>
        <end position="309"/>
    </location>
</feature>
<dbReference type="NCBIfam" id="TIGR00229">
    <property type="entry name" value="sensory_box"/>
    <property type="match status" value="1"/>
</dbReference>
<dbReference type="PANTHER" id="PTHR45339">
    <property type="entry name" value="HYBRID SIGNAL TRANSDUCTION HISTIDINE KINASE J"/>
    <property type="match status" value="1"/>
</dbReference>
<dbReference type="PROSITE" id="PS50113">
    <property type="entry name" value="PAC"/>
    <property type="match status" value="1"/>
</dbReference>
<dbReference type="SMART" id="SM00388">
    <property type="entry name" value="HisKA"/>
    <property type="match status" value="1"/>
</dbReference>
<dbReference type="Gene3D" id="1.10.287.130">
    <property type="match status" value="1"/>
</dbReference>
<evidence type="ECO:0000259" key="27">
    <source>
        <dbReference type="PROSITE" id="PS50894"/>
    </source>
</evidence>
<dbReference type="SUPFAM" id="SSF47226">
    <property type="entry name" value="Histidine-containing phosphotransfer domain, HPT domain"/>
    <property type="match status" value="1"/>
</dbReference>
<comment type="caution">
    <text evidence="28">The sequence shown here is derived from an EMBL/GenBank/DDBJ whole genome shotgun (WGS) entry which is preliminary data.</text>
</comment>
<dbReference type="GO" id="GO:0005524">
    <property type="term" value="F:ATP binding"/>
    <property type="evidence" value="ECO:0007669"/>
    <property type="project" value="UniProtKB-KW"/>
</dbReference>
<evidence type="ECO:0000256" key="4">
    <source>
        <dbReference type="ARBA" id="ARBA00022475"/>
    </source>
</evidence>
<keyword evidence="13" id="KW-0902">Two-component regulatory system</keyword>
<feature type="modified residue" description="4-aspartylphosphate" evidence="21">
    <location>
        <position position="691"/>
    </location>
</feature>
<comment type="subcellular location">
    <subcellularLocation>
        <location evidence="2">Cell membrane</location>
        <topology evidence="2">Multi-pass membrane protein</topology>
    </subcellularLocation>
</comment>
<dbReference type="InterPro" id="IPR000014">
    <property type="entry name" value="PAS"/>
</dbReference>
<comment type="subunit">
    <text evidence="17">At low DSF concentrations, interacts with RpfF.</text>
</comment>
<dbReference type="Proteomes" id="UP000192505">
    <property type="component" value="Unassembled WGS sequence"/>
</dbReference>
<evidence type="ECO:0000256" key="11">
    <source>
        <dbReference type="ARBA" id="ARBA00022840"/>
    </source>
</evidence>
<evidence type="ECO:0000256" key="6">
    <source>
        <dbReference type="ARBA" id="ARBA00022679"/>
    </source>
</evidence>
<evidence type="ECO:0000256" key="8">
    <source>
        <dbReference type="ARBA" id="ARBA00022729"/>
    </source>
</evidence>
<dbReference type="InterPro" id="IPR004358">
    <property type="entry name" value="Sig_transdc_His_kin-like_C"/>
</dbReference>
<dbReference type="InterPro" id="IPR035965">
    <property type="entry name" value="PAS-like_dom_sf"/>
</dbReference>
<sequence length="892" mass="96375">MPDTVADEVIRLQLAAAQADNAMLRQALSRSELQREQAAQACLQAEAALAQSTDFNQALLNSFTGETAILSAEGVILAVNDAWRRFACDNSQEPGKPTPGTGVGFNYLSVCPLETCTAPDSLSIGEGIKAVLAGRVPRFGSEYPCHSPQQQRWYSMSATPLGDTGPRRVVIKHTDISQRHLALLELENVTSALNQHSIVAVTDAQGRITSVNDKFVEISGYAREELLGQDHRILNSGWHPREFFAELHRTIASGAVWAGAIRNRAKDGSFYWVQTTVMPFVDEDGRPAKFIAIRSDITQLKQIEFELHRHQNDLELMVQKKTADLQDTLDAMWQANVERDAQTLALQESETAERAANRAKSVFLANMSHEIRTPMNGVVGMVDILQETQLSPEQRRMLGTIHKSALSLLAVLNDILDFSKIEAGKLLLEMLPTALREVTDEVAQLMASTTQGKAVNIVVSVAPELPRYMLCDPNRLRQVLINLLGNAVKFGVQPGGFAAPVTLSVVPCQLASGAPSVRFCVSDQGIGMSPQVLADLFQPFTQADQSTARQFGGTGLGLSISQRLVELMGGQIGVRSSLGQGSDFTFDLPLQEVLPETVRALALSQDATQLTSTPNQRQAGSWQAATRPKAPSVAEAMRAGQLILVAEDDETNRDVLHAQLLLLGYAAEVAQDGQQALAMWRSGSYALLLTDWHMPRMDGLALVAAIRQAEPVGVHLPIIAISADVVQEHVQRCLDGGMDDYLPKPLRLKELGPLLEKWMPQSTPRPEPIALVMQPSGDGHALPVWNVNALSEIVGGDPVLHGHFLNKFLLSAPQQLAAMATAHSAGELALLADLAHTLKTGARTVGAMQLGELCEQLDNAGSDGQASVCAELSTCLAPAWAAAKQAIQGHLV</sequence>
<evidence type="ECO:0000259" key="24">
    <source>
        <dbReference type="PROSITE" id="PS50110"/>
    </source>
</evidence>
<feature type="domain" description="HPt" evidence="27">
    <location>
        <begin position="797"/>
        <end position="890"/>
    </location>
</feature>
<evidence type="ECO:0000259" key="23">
    <source>
        <dbReference type="PROSITE" id="PS50109"/>
    </source>
</evidence>
<evidence type="ECO:0000259" key="25">
    <source>
        <dbReference type="PROSITE" id="PS50112"/>
    </source>
</evidence>
<dbReference type="AlphaFoldDB" id="A0A1W9KQP3"/>
<dbReference type="SMART" id="SM00448">
    <property type="entry name" value="REC"/>
    <property type="match status" value="1"/>
</dbReference>
<dbReference type="CDD" id="cd16922">
    <property type="entry name" value="HATPase_EvgS-ArcB-TorS-like"/>
    <property type="match status" value="1"/>
</dbReference>
<dbReference type="PROSITE" id="PS50109">
    <property type="entry name" value="HIS_KIN"/>
    <property type="match status" value="1"/>
</dbReference>
<keyword evidence="5 21" id="KW-0597">Phosphoprotein</keyword>
<keyword evidence="12" id="KW-1133">Transmembrane helix</keyword>
<keyword evidence="8" id="KW-0732">Signal</keyword>
<dbReference type="Pfam" id="PF08448">
    <property type="entry name" value="PAS_4"/>
    <property type="match status" value="1"/>
</dbReference>
<dbReference type="InterPro" id="IPR036641">
    <property type="entry name" value="HPT_dom_sf"/>
</dbReference>
<dbReference type="PROSITE" id="PS50894">
    <property type="entry name" value="HPT"/>
    <property type="match status" value="1"/>
</dbReference>
<feature type="modified residue" description="Phosphohistidine" evidence="20">
    <location>
        <position position="836"/>
    </location>
</feature>
<keyword evidence="10" id="KW-0418">Kinase</keyword>
<name>A0A1W9KQP3_9BURK</name>
<feature type="domain" description="Histidine kinase" evidence="23">
    <location>
        <begin position="366"/>
        <end position="592"/>
    </location>
</feature>
<evidence type="ECO:0000256" key="10">
    <source>
        <dbReference type="ARBA" id="ARBA00022777"/>
    </source>
</evidence>
<dbReference type="SUPFAM" id="SSF55785">
    <property type="entry name" value="PYP-like sensor domain (PAS domain)"/>
    <property type="match status" value="2"/>
</dbReference>
<feature type="domain" description="Response regulatory" evidence="24">
    <location>
        <begin position="642"/>
        <end position="759"/>
    </location>
</feature>
<dbReference type="SMART" id="SM00387">
    <property type="entry name" value="HATPase_c"/>
    <property type="match status" value="1"/>
</dbReference>
<dbReference type="Pfam" id="PF00072">
    <property type="entry name" value="Response_reg"/>
    <property type="match status" value="1"/>
</dbReference>
<dbReference type="Gene3D" id="3.40.50.2300">
    <property type="match status" value="1"/>
</dbReference>
<dbReference type="EMBL" id="MTEI01000015">
    <property type="protein sequence ID" value="OQW86546.1"/>
    <property type="molecule type" value="Genomic_DNA"/>
</dbReference>
<feature type="compositionally biased region" description="Polar residues" evidence="22">
    <location>
        <begin position="609"/>
        <end position="624"/>
    </location>
</feature>
<evidence type="ECO:0000256" key="7">
    <source>
        <dbReference type="ARBA" id="ARBA00022692"/>
    </source>
</evidence>
<evidence type="ECO:0000256" key="12">
    <source>
        <dbReference type="ARBA" id="ARBA00022989"/>
    </source>
</evidence>
<dbReference type="GO" id="GO:0000155">
    <property type="term" value="F:phosphorelay sensor kinase activity"/>
    <property type="evidence" value="ECO:0007669"/>
    <property type="project" value="InterPro"/>
</dbReference>
<dbReference type="InterPro" id="IPR008207">
    <property type="entry name" value="Sig_transdc_His_kin_Hpt_dom"/>
</dbReference>
<dbReference type="GO" id="GO:0005886">
    <property type="term" value="C:plasma membrane"/>
    <property type="evidence" value="ECO:0007669"/>
    <property type="project" value="UniProtKB-SubCell"/>
</dbReference>
<dbReference type="InterPro" id="IPR001610">
    <property type="entry name" value="PAC"/>
</dbReference>
<dbReference type="FunFam" id="1.10.287.130:FF:000002">
    <property type="entry name" value="Two-component osmosensing histidine kinase"/>
    <property type="match status" value="1"/>
</dbReference>